<evidence type="ECO:0000313" key="4">
    <source>
        <dbReference type="EMBL" id="ELU13973.1"/>
    </source>
</evidence>
<keyword evidence="6" id="KW-1185">Reference proteome</keyword>
<dbReference type="InterPro" id="IPR002018">
    <property type="entry name" value="CarbesteraseB"/>
</dbReference>
<accession>R7V535</accession>
<dbReference type="Gene3D" id="3.40.50.1820">
    <property type="entry name" value="alpha/beta hydrolase"/>
    <property type="match status" value="1"/>
</dbReference>
<reference evidence="6" key="1">
    <citation type="submission" date="2012-12" db="EMBL/GenBank/DDBJ databases">
        <authorList>
            <person name="Hellsten U."/>
            <person name="Grimwood J."/>
            <person name="Chapman J.A."/>
            <person name="Shapiro H."/>
            <person name="Aerts A."/>
            <person name="Otillar R.P."/>
            <person name="Terry A.Y."/>
            <person name="Boore J.L."/>
            <person name="Simakov O."/>
            <person name="Marletaz F."/>
            <person name="Cho S.-J."/>
            <person name="Edsinger-Gonzales E."/>
            <person name="Havlak P."/>
            <person name="Kuo D.-H."/>
            <person name="Larsson T."/>
            <person name="Lv J."/>
            <person name="Arendt D."/>
            <person name="Savage R."/>
            <person name="Osoegawa K."/>
            <person name="de Jong P."/>
            <person name="Lindberg D.R."/>
            <person name="Seaver E.C."/>
            <person name="Weisblat D.A."/>
            <person name="Putnam N.H."/>
            <person name="Grigoriev I.V."/>
            <person name="Rokhsar D.S."/>
        </authorList>
    </citation>
    <scope>NUCLEOTIDE SEQUENCE</scope>
    <source>
        <strain evidence="6">I ESC-2004</strain>
    </source>
</reference>
<dbReference type="PANTHER" id="PTHR43903">
    <property type="entry name" value="NEUROLIGIN"/>
    <property type="match status" value="1"/>
</dbReference>
<dbReference type="PROSITE" id="PS00941">
    <property type="entry name" value="CARBOXYLESTERASE_B_2"/>
    <property type="match status" value="1"/>
</dbReference>
<dbReference type="Proteomes" id="UP000014760">
    <property type="component" value="Unassembled WGS sequence"/>
</dbReference>
<proteinExistence type="inferred from homology"/>
<dbReference type="OMA" id="YNESENC"/>
<dbReference type="EnsemblMetazoa" id="CapteT85430">
    <property type="protein sequence ID" value="CapteP85430"/>
    <property type="gene ID" value="CapteG85430"/>
</dbReference>
<dbReference type="SUPFAM" id="SSF53474">
    <property type="entry name" value="alpha/beta-Hydrolases"/>
    <property type="match status" value="1"/>
</dbReference>
<reference evidence="4 6" key="2">
    <citation type="journal article" date="2013" name="Nature">
        <title>Insights into bilaterian evolution from three spiralian genomes.</title>
        <authorList>
            <person name="Simakov O."/>
            <person name="Marletaz F."/>
            <person name="Cho S.J."/>
            <person name="Edsinger-Gonzales E."/>
            <person name="Havlak P."/>
            <person name="Hellsten U."/>
            <person name="Kuo D.H."/>
            <person name="Larsson T."/>
            <person name="Lv J."/>
            <person name="Arendt D."/>
            <person name="Savage R."/>
            <person name="Osoegawa K."/>
            <person name="de Jong P."/>
            <person name="Grimwood J."/>
            <person name="Chapman J.A."/>
            <person name="Shapiro H."/>
            <person name="Aerts A."/>
            <person name="Otillar R.P."/>
            <person name="Terry A.Y."/>
            <person name="Boore J.L."/>
            <person name="Grigoriev I.V."/>
            <person name="Lindberg D.R."/>
            <person name="Seaver E.C."/>
            <person name="Weisblat D.A."/>
            <person name="Putnam N.H."/>
            <person name="Rokhsar D.S."/>
        </authorList>
    </citation>
    <scope>NUCLEOTIDE SEQUENCE</scope>
    <source>
        <strain evidence="4 6">I ESC-2004</strain>
    </source>
</reference>
<protein>
    <recommendedName>
        <fullName evidence="3">Carboxylesterase type B domain-containing protein</fullName>
    </recommendedName>
</protein>
<evidence type="ECO:0000259" key="3">
    <source>
        <dbReference type="Pfam" id="PF00135"/>
    </source>
</evidence>
<feature type="non-terminal residue" evidence="4">
    <location>
        <position position="250"/>
    </location>
</feature>
<name>R7V535_CAPTE</name>
<dbReference type="EMBL" id="KB294881">
    <property type="protein sequence ID" value="ELU13973.1"/>
    <property type="molecule type" value="Genomic_DNA"/>
</dbReference>
<comment type="similarity">
    <text evidence="1">Belongs to the type-B carboxylesterase/lipase family.</text>
</comment>
<evidence type="ECO:0000256" key="1">
    <source>
        <dbReference type="ARBA" id="ARBA00005964"/>
    </source>
</evidence>
<dbReference type="OrthoDB" id="6147159at2759"/>
<keyword evidence="2" id="KW-0732">Signal</keyword>
<reference evidence="5" key="3">
    <citation type="submission" date="2015-06" db="UniProtKB">
        <authorList>
            <consortium name="EnsemblMetazoa"/>
        </authorList>
    </citation>
    <scope>IDENTIFICATION</scope>
</reference>
<dbReference type="EMBL" id="AMQN01005001">
    <property type="status" value="NOT_ANNOTATED_CDS"/>
    <property type="molecule type" value="Genomic_DNA"/>
</dbReference>
<feature type="non-terminal residue" evidence="4">
    <location>
        <position position="1"/>
    </location>
</feature>
<gene>
    <name evidence="4" type="ORF">CAPTEDRAFT_85430</name>
</gene>
<dbReference type="HOGENOM" id="CLU_006586_4_0_1"/>
<dbReference type="Pfam" id="PF00135">
    <property type="entry name" value="COesterase"/>
    <property type="match status" value="1"/>
</dbReference>
<feature type="domain" description="Carboxylesterase type B" evidence="3">
    <location>
        <begin position="3"/>
        <end position="249"/>
    </location>
</feature>
<evidence type="ECO:0000313" key="5">
    <source>
        <dbReference type="EnsemblMetazoa" id="CapteP85430"/>
    </source>
</evidence>
<evidence type="ECO:0000313" key="6">
    <source>
        <dbReference type="Proteomes" id="UP000014760"/>
    </source>
</evidence>
<sequence>ILKYLGLPYAEPPIGSLRFKAPQPKRRVDGSIQATQLSPGCMQQETSSTSLFADAIRQTSYSEDCLYLNLFVPETRLPIGKWTRNLAVMVYIHGGEFVTGSASWRHLDGSILAVHGGVIVVTLNYRLGVYVGSLGFLSTEDEESAGNYGLWDLITALRWLKINIKSFGGDTDRITVVGSTTTISMLLESSYTQGLFSKVIAQGGGPSPLFLFDKRAREKTQILAKNMDCESDSIKATIRCMGDVDARNFV</sequence>
<evidence type="ECO:0000256" key="2">
    <source>
        <dbReference type="ARBA" id="ARBA00022729"/>
    </source>
</evidence>
<dbReference type="InterPro" id="IPR019819">
    <property type="entry name" value="Carboxylesterase_B_CS"/>
</dbReference>
<dbReference type="AlphaFoldDB" id="R7V535"/>
<dbReference type="InterPro" id="IPR051093">
    <property type="entry name" value="Neuroligin/BSAL"/>
</dbReference>
<dbReference type="STRING" id="283909.R7V535"/>
<dbReference type="InterPro" id="IPR029058">
    <property type="entry name" value="AB_hydrolase_fold"/>
</dbReference>
<organism evidence="4">
    <name type="scientific">Capitella teleta</name>
    <name type="common">Polychaete worm</name>
    <dbReference type="NCBI Taxonomy" id="283909"/>
    <lineage>
        <taxon>Eukaryota</taxon>
        <taxon>Metazoa</taxon>
        <taxon>Spiralia</taxon>
        <taxon>Lophotrochozoa</taxon>
        <taxon>Annelida</taxon>
        <taxon>Polychaeta</taxon>
        <taxon>Sedentaria</taxon>
        <taxon>Scolecida</taxon>
        <taxon>Capitellidae</taxon>
        <taxon>Capitella</taxon>
    </lineage>
</organism>